<organism evidence="9 10">
    <name type="scientific">Embleya scabrispora</name>
    <dbReference type="NCBI Taxonomy" id="159449"/>
    <lineage>
        <taxon>Bacteria</taxon>
        <taxon>Bacillati</taxon>
        <taxon>Actinomycetota</taxon>
        <taxon>Actinomycetes</taxon>
        <taxon>Kitasatosporales</taxon>
        <taxon>Streptomycetaceae</taxon>
        <taxon>Embleya</taxon>
    </lineage>
</organism>
<dbReference type="GO" id="GO:0051997">
    <property type="term" value="F:2-oxo-4-hydroxy-4-carboxy-5-ureidoimidazoline decarboxylase activity"/>
    <property type="evidence" value="ECO:0007669"/>
    <property type="project" value="UniProtKB-EC"/>
</dbReference>
<evidence type="ECO:0000256" key="1">
    <source>
        <dbReference type="ARBA" id="ARBA00001163"/>
    </source>
</evidence>
<evidence type="ECO:0000313" key="10">
    <source>
        <dbReference type="Proteomes" id="UP000190037"/>
    </source>
</evidence>
<proteinExistence type="predicted"/>
<dbReference type="STRING" id="159449.B4N89_25075"/>
<feature type="compositionally biased region" description="Basic and acidic residues" evidence="7">
    <location>
        <begin position="76"/>
        <end position="85"/>
    </location>
</feature>
<dbReference type="SUPFAM" id="SSF158694">
    <property type="entry name" value="UraD-Like"/>
    <property type="match status" value="1"/>
</dbReference>
<dbReference type="Proteomes" id="UP000190037">
    <property type="component" value="Unassembled WGS sequence"/>
</dbReference>
<dbReference type="NCBIfam" id="NF010372">
    <property type="entry name" value="PRK13798.1"/>
    <property type="match status" value="1"/>
</dbReference>
<keyword evidence="4" id="KW-0659">Purine metabolism</keyword>
<dbReference type="InterPro" id="IPR018020">
    <property type="entry name" value="OHCU_decarboxylase"/>
</dbReference>
<dbReference type="AlphaFoldDB" id="A0A1T3P496"/>
<dbReference type="GO" id="GO:0006144">
    <property type="term" value="P:purine nucleobase metabolic process"/>
    <property type="evidence" value="ECO:0007669"/>
    <property type="project" value="UniProtKB-KW"/>
</dbReference>
<dbReference type="InterPro" id="IPR017595">
    <property type="entry name" value="OHCU_decarboxylase-2"/>
</dbReference>
<keyword evidence="10" id="KW-1185">Reference proteome</keyword>
<evidence type="ECO:0000256" key="2">
    <source>
        <dbReference type="ARBA" id="ARBA00004754"/>
    </source>
</evidence>
<evidence type="ECO:0000256" key="4">
    <source>
        <dbReference type="ARBA" id="ARBA00022631"/>
    </source>
</evidence>
<dbReference type="RefSeq" id="WP_078978071.1">
    <property type="nucleotide sequence ID" value="NZ_MWQN01000001.1"/>
</dbReference>
<evidence type="ECO:0000313" key="9">
    <source>
        <dbReference type="EMBL" id="OPC83775.1"/>
    </source>
</evidence>
<dbReference type="EMBL" id="MWQN01000001">
    <property type="protein sequence ID" value="OPC83775.1"/>
    <property type="molecule type" value="Genomic_DNA"/>
</dbReference>
<feature type="region of interest" description="Disordered" evidence="7">
    <location>
        <begin position="73"/>
        <end position="93"/>
    </location>
</feature>
<evidence type="ECO:0000256" key="6">
    <source>
        <dbReference type="ARBA" id="ARBA00023239"/>
    </source>
</evidence>
<comment type="pathway">
    <text evidence="2">Purine metabolism; urate degradation; (S)-allantoin from urate: step 3/3.</text>
</comment>
<dbReference type="NCBIfam" id="TIGR03180">
    <property type="entry name" value="UraD_2"/>
    <property type="match status" value="1"/>
</dbReference>
<comment type="catalytic activity">
    <reaction evidence="1">
        <text>5-hydroxy-2-oxo-4-ureido-2,5-dihydro-1H-imidazole-5-carboxylate + H(+) = (S)-allantoin + CO2</text>
        <dbReference type="Rhea" id="RHEA:26301"/>
        <dbReference type="ChEBI" id="CHEBI:15378"/>
        <dbReference type="ChEBI" id="CHEBI:15678"/>
        <dbReference type="ChEBI" id="CHEBI:16526"/>
        <dbReference type="ChEBI" id="CHEBI:58639"/>
        <dbReference type="EC" id="4.1.1.97"/>
    </reaction>
</comment>
<dbReference type="OrthoDB" id="5243781at2"/>
<dbReference type="PANTHER" id="PTHR43466:SF1">
    <property type="entry name" value="2-OXO-4-HYDROXY-4-CARBOXY-5-UREIDOIMIDAZOLINE DECARBOXYLASE-RELATED"/>
    <property type="match status" value="1"/>
</dbReference>
<gene>
    <name evidence="9" type="ORF">B4N89_25075</name>
</gene>
<dbReference type="GO" id="GO:0019628">
    <property type="term" value="P:urate catabolic process"/>
    <property type="evidence" value="ECO:0007669"/>
    <property type="project" value="TreeGrafter"/>
</dbReference>
<dbReference type="InterPro" id="IPR036778">
    <property type="entry name" value="OHCU_decarboxylase_sf"/>
</dbReference>
<evidence type="ECO:0000256" key="3">
    <source>
        <dbReference type="ARBA" id="ARBA00012257"/>
    </source>
</evidence>
<dbReference type="Gene3D" id="1.10.3330.10">
    <property type="entry name" value="Oxo-4-hydroxy-4-carboxy-5-ureidoimidazoline decarboxylase"/>
    <property type="match status" value="1"/>
</dbReference>
<comment type="caution">
    <text evidence="9">The sequence shown here is derived from an EMBL/GenBank/DDBJ whole genome shotgun (WGS) entry which is preliminary data.</text>
</comment>
<name>A0A1T3P496_9ACTN</name>
<reference evidence="9 10" key="1">
    <citation type="submission" date="2017-03" db="EMBL/GenBank/DDBJ databases">
        <title>Draft genome sequence of Streptomyces scabrisporus NF3, endophyte isolated from Amphipterygium adstringens.</title>
        <authorList>
            <person name="Vazquez M."/>
            <person name="Ceapa C.D."/>
            <person name="Rodriguez Luna D."/>
            <person name="Sanchez Esquivel S."/>
        </authorList>
    </citation>
    <scope>NUCLEOTIDE SEQUENCE [LARGE SCALE GENOMIC DNA]</scope>
    <source>
        <strain evidence="9 10">NF3</strain>
    </source>
</reference>
<sequence>MPSTPGLKRLDDASTDEGIRLLGEVCASRAWIAAVLAGRPYADPEALFAGSDAATAGLTTDDLREAIDGHAVIGRPRHDDPRSAREQAGVRQADDTLSADLRAGNSAYRDRFGRVFLTCASGRGGAEILAELRHRLDNDPASEWEVTREELRKINRLRLEGLISA</sequence>
<protein>
    <recommendedName>
        <fullName evidence="3">2-oxo-4-hydroxy-4-carboxy-5-ureidoimidazoline decarboxylase</fullName>
        <ecNumber evidence="3">4.1.1.97</ecNumber>
    </recommendedName>
</protein>
<evidence type="ECO:0000256" key="7">
    <source>
        <dbReference type="SAM" id="MobiDB-lite"/>
    </source>
</evidence>
<dbReference type="PANTHER" id="PTHR43466">
    <property type="entry name" value="2-OXO-4-HYDROXY-4-CARBOXY-5-UREIDOIMIDAZOLINE DECARBOXYLASE-RELATED"/>
    <property type="match status" value="1"/>
</dbReference>
<keyword evidence="5" id="KW-0210">Decarboxylase</keyword>
<evidence type="ECO:0000256" key="5">
    <source>
        <dbReference type="ARBA" id="ARBA00022793"/>
    </source>
</evidence>
<evidence type="ECO:0000259" key="8">
    <source>
        <dbReference type="Pfam" id="PF09349"/>
    </source>
</evidence>
<dbReference type="Pfam" id="PF09349">
    <property type="entry name" value="OHCU_decarbox"/>
    <property type="match status" value="1"/>
</dbReference>
<keyword evidence="6" id="KW-0456">Lyase</keyword>
<dbReference type="EC" id="4.1.1.97" evidence="3"/>
<accession>A0A1T3P496</accession>
<feature type="domain" description="Oxo-4-hydroxy-4-carboxy-5-ureidoimidazoline decarboxylase" evidence="8">
    <location>
        <begin position="13"/>
        <end position="160"/>
    </location>
</feature>